<organism evidence="3 4">
    <name type="scientific">Ursus americanus</name>
    <name type="common">American black bear</name>
    <name type="synonym">Euarctos americanus</name>
    <dbReference type="NCBI Taxonomy" id="9643"/>
    <lineage>
        <taxon>Eukaryota</taxon>
        <taxon>Metazoa</taxon>
        <taxon>Chordata</taxon>
        <taxon>Craniata</taxon>
        <taxon>Vertebrata</taxon>
        <taxon>Euteleostomi</taxon>
        <taxon>Mammalia</taxon>
        <taxon>Eutheria</taxon>
        <taxon>Laurasiatheria</taxon>
        <taxon>Carnivora</taxon>
        <taxon>Caniformia</taxon>
        <taxon>Ursidae</taxon>
        <taxon>Ursus</taxon>
    </lineage>
</organism>
<proteinExistence type="predicted"/>
<keyword evidence="4" id="KW-1185">Reference proteome</keyword>
<evidence type="ECO:0000313" key="3">
    <source>
        <dbReference type="Ensembl" id="ENSUAMP00000032652.1"/>
    </source>
</evidence>
<protein>
    <recommendedName>
        <fullName evidence="2">PDZ and LIM domain-containing protein</fullName>
    </recommendedName>
</protein>
<dbReference type="AlphaFoldDB" id="A0A452SJB0"/>
<dbReference type="InterPro" id="IPR031847">
    <property type="entry name" value="PDLI1-4/Zasp-like_mid"/>
</dbReference>
<accession>A0A452SJB0</accession>
<dbReference type="Ensembl" id="ENSUAMT00000036383.1">
    <property type="protein sequence ID" value="ENSUAMP00000032652.1"/>
    <property type="gene ID" value="ENSUAMG00000024916.1"/>
</dbReference>
<reference evidence="4" key="1">
    <citation type="submission" date="2016-06" db="EMBL/GenBank/DDBJ databases">
        <title>De novo assembly and RNA-Seq shows season-dependent expression and editing in black bear kidneys.</title>
        <authorList>
            <person name="Korstanje R."/>
            <person name="Srivastava A."/>
            <person name="Sarsani V.K."/>
            <person name="Sheehan S.M."/>
            <person name="Seger R.L."/>
            <person name="Barter M.E."/>
            <person name="Lindqvist C."/>
            <person name="Brody L.C."/>
            <person name="Mullikin J.C."/>
        </authorList>
    </citation>
    <scope>NUCLEOTIDE SEQUENCE [LARGE SCALE GENOMIC DNA]</scope>
</reference>
<evidence type="ECO:0000259" key="2">
    <source>
        <dbReference type="Pfam" id="PF15936"/>
    </source>
</evidence>
<evidence type="ECO:0000313" key="4">
    <source>
        <dbReference type="Proteomes" id="UP000291022"/>
    </source>
</evidence>
<reference evidence="3" key="2">
    <citation type="submission" date="2025-08" db="UniProtKB">
        <authorList>
            <consortium name="Ensembl"/>
        </authorList>
    </citation>
    <scope>IDENTIFICATION</scope>
</reference>
<feature type="compositionally biased region" description="Low complexity" evidence="1">
    <location>
        <begin position="76"/>
        <end position="94"/>
    </location>
</feature>
<sequence>MRVLIPRKGPLLPAASCLCSVDSEGGSRLLEEDSEVYKMLQENREARVAPRQSSSFRLLQEALEAEERGTRPCVSRRAATATRAATHARTAGST</sequence>
<feature type="region of interest" description="Disordered" evidence="1">
    <location>
        <begin position="69"/>
        <end position="94"/>
    </location>
</feature>
<name>A0A452SJB0_URSAM</name>
<dbReference type="Pfam" id="PF15936">
    <property type="entry name" value="DUF4749"/>
    <property type="match status" value="1"/>
</dbReference>
<dbReference type="Proteomes" id="UP000291022">
    <property type="component" value="Unassembled WGS sequence"/>
</dbReference>
<dbReference type="OMA" id="CTTTFAT"/>
<reference evidence="3" key="3">
    <citation type="submission" date="2025-09" db="UniProtKB">
        <authorList>
            <consortium name="Ensembl"/>
        </authorList>
    </citation>
    <scope>IDENTIFICATION</scope>
</reference>
<dbReference type="GeneTree" id="ENSGT01030000238213"/>
<feature type="domain" description="PDZ and LIM" evidence="2">
    <location>
        <begin position="27"/>
        <end position="72"/>
    </location>
</feature>
<dbReference type="STRING" id="9643.ENSUAMP00000032652"/>
<evidence type="ECO:0000256" key="1">
    <source>
        <dbReference type="SAM" id="MobiDB-lite"/>
    </source>
</evidence>